<keyword evidence="3 6" id="KW-0812">Transmembrane</keyword>
<keyword evidence="4 6" id="KW-1133">Transmembrane helix</keyword>
<sequence length="69" mass="8108">MEKITGSSQNIVVFVIYLVLIILAIALILKNEKKTHRVLWLMVVILFPYIGSVIYLLKYLLTKRNNLYR</sequence>
<dbReference type="EMBL" id="CP046401">
    <property type="protein sequence ID" value="QGY43943.1"/>
    <property type="molecule type" value="Genomic_DNA"/>
</dbReference>
<dbReference type="Proteomes" id="UP000428260">
    <property type="component" value="Chromosome"/>
</dbReference>
<keyword evidence="2" id="KW-1003">Cell membrane</keyword>
<evidence type="ECO:0000259" key="7">
    <source>
        <dbReference type="Pfam" id="PF13396"/>
    </source>
</evidence>
<evidence type="ECO:0000256" key="4">
    <source>
        <dbReference type="ARBA" id="ARBA00022989"/>
    </source>
</evidence>
<dbReference type="Pfam" id="PF13396">
    <property type="entry name" value="PLDc_N"/>
    <property type="match status" value="1"/>
</dbReference>
<feature type="transmembrane region" description="Helical" evidence="6">
    <location>
        <begin position="12"/>
        <end position="29"/>
    </location>
</feature>
<accession>A0A6I6JXS6</accession>
<dbReference type="InterPro" id="IPR027379">
    <property type="entry name" value="CLS_N"/>
</dbReference>
<evidence type="ECO:0000256" key="5">
    <source>
        <dbReference type="ARBA" id="ARBA00023136"/>
    </source>
</evidence>
<keyword evidence="9" id="KW-1185">Reference proteome</keyword>
<dbReference type="GO" id="GO:0005886">
    <property type="term" value="C:plasma membrane"/>
    <property type="evidence" value="ECO:0007669"/>
    <property type="project" value="UniProtKB-SubCell"/>
</dbReference>
<proteinExistence type="predicted"/>
<evidence type="ECO:0000256" key="1">
    <source>
        <dbReference type="ARBA" id="ARBA00004651"/>
    </source>
</evidence>
<name>A0A6I6JXS6_9BACT</name>
<dbReference type="RefSeq" id="WP_158865573.1">
    <property type="nucleotide sequence ID" value="NZ_CP046401.1"/>
</dbReference>
<protein>
    <recommendedName>
        <fullName evidence="7">Cardiolipin synthase N-terminal domain-containing protein</fullName>
    </recommendedName>
</protein>
<organism evidence="8 9">
    <name type="scientific">Maribellus comscasis</name>
    <dbReference type="NCBI Taxonomy" id="2681766"/>
    <lineage>
        <taxon>Bacteria</taxon>
        <taxon>Pseudomonadati</taxon>
        <taxon>Bacteroidota</taxon>
        <taxon>Bacteroidia</taxon>
        <taxon>Marinilabiliales</taxon>
        <taxon>Prolixibacteraceae</taxon>
        <taxon>Maribellus</taxon>
    </lineage>
</organism>
<evidence type="ECO:0000313" key="9">
    <source>
        <dbReference type="Proteomes" id="UP000428260"/>
    </source>
</evidence>
<dbReference type="AlphaFoldDB" id="A0A6I6JXS6"/>
<gene>
    <name evidence="8" type="ORF">GM418_09820</name>
</gene>
<feature type="domain" description="Cardiolipin synthase N-terminal" evidence="7">
    <location>
        <begin position="19"/>
        <end position="57"/>
    </location>
</feature>
<evidence type="ECO:0000313" key="8">
    <source>
        <dbReference type="EMBL" id="QGY43943.1"/>
    </source>
</evidence>
<comment type="subcellular location">
    <subcellularLocation>
        <location evidence="1">Cell membrane</location>
        <topology evidence="1">Multi-pass membrane protein</topology>
    </subcellularLocation>
</comment>
<feature type="transmembrane region" description="Helical" evidence="6">
    <location>
        <begin position="38"/>
        <end position="61"/>
    </location>
</feature>
<evidence type="ECO:0000256" key="2">
    <source>
        <dbReference type="ARBA" id="ARBA00022475"/>
    </source>
</evidence>
<reference evidence="8 9" key="1">
    <citation type="submission" date="2019-11" db="EMBL/GenBank/DDBJ databases">
        <authorList>
            <person name="Zheng R.K."/>
            <person name="Sun C.M."/>
        </authorList>
    </citation>
    <scope>NUCLEOTIDE SEQUENCE [LARGE SCALE GENOMIC DNA]</scope>
    <source>
        <strain evidence="8 9">WC007</strain>
    </source>
</reference>
<keyword evidence="5 6" id="KW-0472">Membrane</keyword>
<evidence type="ECO:0000256" key="3">
    <source>
        <dbReference type="ARBA" id="ARBA00022692"/>
    </source>
</evidence>
<evidence type="ECO:0000256" key="6">
    <source>
        <dbReference type="SAM" id="Phobius"/>
    </source>
</evidence>
<dbReference type="KEGG" id="mcos:GM418_09820"/>